<dbReference type="SFLD" id="SFLDF00027">
    <property type="entry name" value="p-type_atpase"/>
    <property type="match status" value="1"/>
</dbReference>
<dbReference type="SMART" id="SM00831">
    <property type="entry name" value="Cation_ATPase_N"/>
    <property type="match status" value="1"/>
</dbReference>
<dbReference type="SUPFAM" id="SSF81665">
    <property type="entry name" value="Calcium ATPase, transmembrane domain M"/>
    <property type="match status" value="1"/>
</dbReference>
<proteinExistence type="predicted"/>
<dbReference type="SFLD" id="SFLDG00002">
    <property type="entry name" value="C1.7:_P-type_atpase_like"/>
    <property type="match status" value="1"/>
</dbReference>
<dbReference type="InterPro" id="IPR023298">
    <property type="entry name" value="ATPase_P-typ_TM_dom_sf"/>
</dbReference>
<dbReference type="RefSeq" id="WP_048755524.1">
    <property type="nucleotide sequence ID" value="NZ_CCAZ020000001.1"/>
</dbReference>
<dbReference type="PRINTS" id="PR00120">
    <property type="entry name" value="HATPASE"/>
</dbReference>
<dbReference type="Pfam" id="PF00702">
    <property type="entry name" value="Hydrolase"/>
    <property type="match status" value="1"/>
</dbReference>
<dbReference type="OrthoDB" id="391538at2"/>
<dbReference type="EMBL" id="CCAZ020000001">
    <property type="protein sequence ID" value="CEG06722.1"/>
    <property type="molecule type" value="Genomic_DNA"/>
</dbReference>
<keyword evidence="3" id="KW-0547">Nucleotide-binding</keyword>
<gene>
    <name evidence="10" type="ORF">BN961_00092</name>
</gene>
<feature type="transmembrane region" description="Helical" evidence="8">
    <location>
        <begin position="265"/>
        <end position="289"/>
    </location>
</feature>
<feature type="domain" description="Cation-transporting P-type ATPase N-terminal" evidence="9">
    <location>
        <begin position="7"/>
        <end position="68"/>
    </location>
</feature>
<feature type="transmembrane region" description="Helical" evidence="8">
    <location>
        <begin position="235"/>
        <end position="253"/>
    </location>
</feature>
<keyword evidence="5" id="KW-1278">Translocase</keyword>
<dbReference type="GO" id="GO:0016020">
    <property type="term" value="C:membrane"/>
    <property type="evidence" value="ECO:0007669"/>
    <property type="project" value="UniProtKB-SubCell"/>
</dbReference>
<organism evidence="10 11">
    <name type="scientific">Afipia felis</name>
    <name type="common">Cat scratch disease bacillus</name>
    <dbReference type="NCBI Taxonomy" id="1035"/>
    <lineage>
        <taxon>Bacteria</taxon>
        <taxon>Pseudomonadati</taxon>
        <taxon>Pseudomonadota</taxon>
        <taxon>Alphaproteobacteria</taxon>
        <taxon>Hyphomicrobiales</taxon>
        <taxon>Nitrobacteraceae</taxon>
        <taxon>Afipia</taxon>
    </lineage>
</organism>
<name>A0A090MK77_AFIFE</name>
<protein>
    <submittedName>
        <fullName evidence="10">Calcium-transporting ATPase</fullName>
    </submittedName>
</protein>
<evidence type="ECO:0000313" key="10">
    <source>
        <dbReference type="EMBL" id="CEG06722.1"/>
    </source>
</evidence>
<evidence type="ECO:0000313" key="11">
    <source>
        <dbReference type="Proteomes" id="UP000035762"/>
    </source>
</evidence>
<dbReference type="PANTHER" id="PTHR42861">
    <property type="entry name" value="CALCIUM-TRANSPORTING ATPASE"/>
    <property type="match status" value="1"/>
</dbReference>
<evidence type="ECO:0000256" key="7">
    <source>
        <dbReference type="ARBA" id="ARBA00023136"/>
    </source>
</evidence>
<dbReference type="InterPro" id="IPR004014">
    <property type="entry name" value="ATPase_P-typ_cation-transptr_N"/>
</dbReference>
<dbReference type="InterPro" id="IPR008250">
    <property type="entry name" value="ATPase_P-typ_transduc_dom_A_sf"/>
</dbReference>
<feature type="transmembrane region" description="Helical" evidence="8">
    <location>
        <begin position="662"/>
        <end position="683"/>
    </location>
</feature>
<evidence type="ECO:0000256" key="8">
    <source>
        <dbReference type="SAM" id="Phobius"/>
    </source>
</evidence>
<keyword evidence="11" id="KW-1185">Reference proteome</keyword>
<feature type="transmembrane region" description="Helical" evidence="8">
    <location>
        <begin position="806"/>
        <end position="826"/>
    </location>
</feature>
<dbReference type="InterPro" id="IPR006068">
    <property type="entry name" value="ATPase_P-typ_cation-transptr_C"/>
</dbReference>
<comment type="subcellular location">
    <subcellularLocation>
        <location evidence="1">Membrane</location>
        <topology evidence="1">Multi-pass membrane protein</topology>
    </subcellularLocation>
</comment>
<dbReference type="InterPro" id="IPR023299">
    <property type="entry name" value="ATPase_P-typ_cyto_dom_N"/>
</dbReference>
<evidence type="ECO:0000259" key="9">
    <source>
        <dbReference type="SMART" id="SM00831"/>
    </source>
</evidence>
<reference evidence="10 11" key="1">
    <citation type="journal article" date="2014" name="Genome Announc.">
        <title>Genome Sequence of Afipia felis Strain 76713, Isolated in Hospital Water Using an Amoeba Co-Culture Procedure.</title>
        <authorList>
            <person name="Benamar S."/>
            <person name="La Scola B."/>
            <person name="Croce O."/>
        </authorList>
    </citation>
    <scope>NUCLEOTIDE SEQUENCE [LARGE SCALE GENOMIC DNA]</scope>
    <source>
        <strain evidence="10 11">76713</strain>
    </source>
</reference>
<dbReference type="PRINTS" id="PR00119">
    <property type="entry name" value="CATATPASE"/>
</dbReference>
<evidence type="ECO:0000256" key="1">
    <source>
        <dbReference type="ARBA" id="ARBA00004141"/>
    </source>
</evidence>
<feature type="transmembrane region" description="Helical" evidence="8">
    <location>
        <begin position="743"/>
        <end position="762"/>
    </location>
</feature>
<feature type="transmembrane region" description="Helical" evidence="8">
    <location>
        <begin position="72"/>
        <end position="88"/>
    </location>
</feature>
<dbReference type="AlphaFoldDB" id="A0A090MK77"/>
<dbReference type="InterPro" id="IPR023214">
    <property type="entry name" value="HAD_sf"/>
</dbReference>
<dbReference type="Gene3D" id="2.70.150.10">
    <property type="entry name" value="Calcium-transporting ATPase, cytoplasmic transduction domain A"/>
    <property type="match status" value="1"/>
</dbReference>
<dbReference type="Pfam" id="PF00122">
    <property type="entry name" value="E1-E2_ATPase"/>
    <property type="match status" value="1"/>
</dbReference>
<dbReference type="Gene3D" id="3.40.50.1000">
    <property type="entry name" value="HAD superfamily/HAD-like"/>
    <property type="match status" value="2"/>
</dbReference>
<dbReference type="Gene3D" id="3.40.1110.10">
    <property type="entry name" value="Calcium-transporting ATPase, cytoplasmic domain N"/>
    <property type="match status" value="2"/>
</dbReference>
<accession>A0A090MK77</accession>
<keyword evidence="4" id="KW-0067">ATP-binding</keyword>
<keyword evidence="6 8" id="KW-1133">Transmembrane helix</keyword>
<feature type="transmembrane region" description="Helical" evidence="8">
    <location>
        <begin position="710"/>
        <end position="731"/>
    </location>
</feature>
<feature type="transmembrane region" description="Helical" evidence="8">
    <location>
        <begin position="636"/>
        <end position="656"/>
    </location>
</feature>
<dbReference type="InterPro" id="IPR001757">
    <property type="entry name" value="P_typ_ATPase"/>
</dbReference>
<dbReference type="InterPro" id="IPR018303">
    <property type="entry name" value="ATPase_P-typ_P_site"/>
</dbReference>
<feature type="transmembrane region" description="Helical" evidence="8">
    <location>
        <begin position="774"/>
        <end position="794"/>
    </location>
</feature>
<evidence type="ECO:0000256" key="3">
    <source>
        <dbReference type="ARBA" id="ARBA00022741"/>
    </source>
</evidence>
<dbReference type="NCBIfam" id="TIGR01494">
    <property type="entry name" value="ATPase_P-type"/>
    <property type="match status" value="2"/>
</dbReference>
<dbReference type="InterPro" id="IPR059000">
    <property type="entry name" value="ATPase_P-type_domA"/>
</dbReference>
<sequence>MPIADGAETRINEGLSEREAKERLLRVGPNLLRNVRSRTLLDIVKDTMHEPTFVLLIIAAGLYLIFGDIGQGLFISAGALASLGLVILQETRTERALRALNALAEPHARVIRAGRTHRIRASEVVPGDIALIAAGERIPADGEILSEQPITVDESLLSGESVPLIKFATASIRDDFSDQSTKAFAGTLVVKGESIIRVTETGPQTQLGRIGASLISVQSEPTPLQQTSMKLVRQLGLLSIIFCLLIIFVYGTVLNDWMGGALAGITLSIALIPEEFPMVLAVFMALGAWRLAKKRVLVRRGAAVETLGAITSLCVDKTGTLTENRMSVASIWVNGNFHSATDHQSDVATVLAVAALASPVHPLDPMDIALHQATPSAATDLQVTDSDPYSEHPLEPKLLAVINAWRRHSDTLLAAKGAPEAIFEICRMEADLRDRLLKIVKQMADEGLRVLGVASRTLSGVAPNDLAEPTFEFGGLVGFRDPVRSGIANAISTARRAGISVYMITGDHSATARAIAKAAGISVGAGVINGSEIAAMTVADRRECLRTVRVFARVMPEEKLLIVQALKEDGKIVAMTGDGVNDGPALKAAHVGIAMGNRGTDVAREAADIVLLDDSFISIMEGIELGRRIFVNLRKALIFITATHIPIAGLALLPLLLGLPPLFFPVHIILLELAIDPLCALVFEAEPGAPNSMNQPPRDTKITLFGRSELLLSAVQGSVILFGTLAIYILMLRSDFSPAEARAAAFITLIFSNCTLAFAESAEAGTQFFDRRRMVFWAILGLVLLAILIILMVPSISQIMQISAPSLPILALVSASSIILGGWFGMTKYIFWITRKPVPIDDKP</sequence>
<dbReference type="SUPFAM" id="SSF56784">
    <property type="entry name" value="HAD-like"/>
    <property type="match status" value="1"/>
</dbReference>
<evidence type="ECO:0000256" key="4">
    <source>
        <dbReference type="ARBA" id="ARBA00022840"/>
    </source>
</evidence>
<keyword evidence="7 8" id="KW-0472">Membrane</keyword>
<evidence type="ECO:0000256" key="6">
    <source>
        <dbReference type="ARBA" id="ARBA00022989"/>
    </source>
</evidence>
<evidence type="ECO:0000256" key="2">
    <source>
        <dbReference type="ARBA" id="ARBA00022692"/>
    </source>
</evidence>
<keyword evidence="2 8" id="KW-0812">Transmembrane</keyword>
<dbReference type="Pfam" id="PF00690">
    <property type="entry name" value="Cation_ATPase_N"/>
    <property type="match status" value="1"/>
</dbReference>
<dbReference type="InterPro" id="IPR036412">
    <property type="entry name" value="HAD-like_sf"/>
</dbReference>
<dbReference type="GO" id="GO:0015662">
    <property type="term" value="F:P-type ion transporter activity"/>
    <property type="evidence" value="ECO:0007669"/>
    <property type="project" value="UniProtKB-ARBA"/>
</dbReference>
<dbReference type="SFLD" id="SFLDS00003">
    <property type="entry name" value="Haloacid_Dehalogenase"/>
    <property type="match status" value="1"/>
</dbReference>
<dbReference type="GO" id="GO:0005524">
    <property type="term" value="F:ATP binding"/>
    <property type="evidence" value="ECO:0007669"/>
    <property type="project" value="UniProtKB-KW"/>
</dbReference>
<dbReference type="GO" id="GO:0016887">
    <property type="term" value="F:ATP hydrolysis activity"/>
    <property type="evidence" value="ECO:0007669"/>
    <property type="project" value="InterPro"/>
</dbReference>
<dbReference type="Gene3D" id="1.20.1110.10">
    <property type="entry name" value="Calcium-transporting ATPase, transmembrane domain"/>
    <property type="match status" value="2"/>
</dbReference>
<dbReference type="STRING" id="1035.BN961_00092"/>
<dbReference type="SUPFAM" id="SSF81653">
    <property type="entry name" value="Calcium ATPase, transduction domain A"/>
    <property type="match status" value="1"/>
</dbReference>
<comment type="caution">
    <text evidence="10">The sequence shown here is derived from an EMBL/GenBank/DDBJ whole genome shotgun (WGS) entry which is preliminary data.</text>
</comment>
<dbReference type="Proteomes" id="UP000035762">
    <property type="component" value="Unassembled WGS sequence"/>
</dbReference>
<evidence type="ECO:0000256" key="5">
    <source>
        <dbReference type="ARBA" id="ARBA00022967"/>
    </source>
</evidence>
<dbReference type="InterPro" id="IPR044492">
    <property type="entry name" value="P_typ_ATPase_HD_dom"/>
</dbReference>
<dbReference type="Pfam" id="PF00689">
    <property type="entry name" value="Cation_ATPase_C"/>
    <property type="match status" value="1"/>
</dbReference>
<dbReference type="PROSITE" id="PS00154">
    <property type="entry name" value="ATPASE_E1_E2"/>
    <property type="match status" value="1"/>
</dbReference>